<dbReference type="EMBL" id="AP024145">
    <property type="protein sequence ID" value="BCM83712.1"/>
    <property type="molecule type" value="Genomic_DNA"/>
</dbReference>
<evidence type="ECO:0000313" key="2">
    <source>
        <dbReference type="Proteomes" id="UP000663508"/>
    </source>
</evidence>
<name>A0A8H8WT16_9HYPH</name>
<dbReference type="AlphaFoldDB" id="A0A8H8WT16"/>
<protein>
    <submittedName>
        <fullName evidence="1">Uncharacterized protein</fullName>
    </submittedName>
</protein>
<accession>A0A8H8WT16</accession>
<dbReference type="Proteomes" id="UP000663508">
    <property type="component" value="Chromosome"/>
</dbReference>
<evidence type="ECO:0000313" key="1">
    <source>
        <dbReference type="EMBL" id="BCM83712.1"/>
    </source>
</evidence>
<proteinExistence type="predicted"/>
<gene>
    <name evidence="1" type="ORF">mvi_21730</name>
</gene>
<dbReference type="KEGG" id="mind:mvi_21730"/>
<reference evidence="1" key="1">
    <citation type="submission" date="2020-11" db="EMBL/GenBank/DDBJ databases">
        <title>Complete genome sequence of a novel pathogenic Methylobacterium strain isolated from rice in Vietnam.</title>
        <authorList>
            <person name="Lai K."/>
            <person name="Okazaki S."/>
            <person name="Higashi K."/>
            <person name="Mori H."/>
            <person name="Toyoda A."/>
            <person name="Kurokawa K."/>
        </authorList>
    </citation>
    <scope>NUCLEOTIDE SEQUENCE</scope>
    <source>
        <strain evidence="1">VL1</strain>
    </source>
</reference>
<organism evidence="1 2">
    <name type="scientific">Methylobacterium indicum</name>
    <dbReference type="NCBI Taxonomy" id="1775910"/>
    <lineage>
        <taxon>Bacteria</taxon>
        <taxon>Pseudomonadati</taxon>
        <taxon>Pseudomonadota</taxon>
        <taxon>Alphaproteobacteria</taxon>
        <taxon>Hyphomicrobiales</taxon>
        <taxon>Methylobacteriaceae</taxon>
        <taxon>Methylobacterium</taxon>
    </lineage>
</organism>
<sequence length="188" mass="21096">MGRSVPGRPTAMMSGTVFLLADKRAETVTDDEVALAIQEMRGDVRVSLAEYAGRDQSGRPTIRVKVVDCAQGELDGTYSIGRVLHALRQTTAQHQAHLVDTRAFRARLAAVGVARDEREEAERRENLGRLRAAGISPQRLSWICNCLARGVYLEDDALRDWDWYEREIVRDRPAPMALRRYVAGFARS</sequence>